<accession>A0A941AZF8</accession>
<proteinExistence type="predicted"/>
<name>A0A941AZF8_9FLAO</name>
<evidence type="ECO:0000313" key="2">
    <source>
        <dbReference type="EMBL" id="MBP4138927.1"/>
    </source>
</evidence>
<feature type="transmembrane region" description="Helical" evidence="1">
    <location>
        <begin position="50"/>
        <end position="68"/>
    </location>
</feature>
<dbReference type="RefSeq" id="WP_210666906.1">
    <property type="nucleotide sequence ID" value="NZ_JAGFBV010000019.1"/>
</dbReference>
<evidence type="ECO:0000256" key="1">
    <source>
        <dbReference type="SAM" id="Phobius"/>
    </source>
</evidence>
<sequence length="113" mass="13903">MFLIVAKYLIPKGYRGLTLFPFVLVKYDLDATNKTLLNHEKIHLRQQLEMFVFPFFIWYFLEYLIRFIQYKKADLAYRNISFEREAYANENNLSYLKNRSFFRFLNYLTSKQK</sequence>
<keyword evidence="1" id="KW-0472">Membrane</keyword>
<reference evidence="2 3" key="1">
    <citation type="submission" date="2021-03" db="EMBL/GenBank/DDBJ databases">
        <title>Flavobacterium Flabelliformis Sp. Nov. And Flavobacterium Geliluteum Sp. Nov., Two Novel Multidrug Resistant Psychrophilic Species Isolated From Antarctica.</title>
        <authorList>
            <person name="Kralova S."/>
            <person name="Busse H.J."/>
            <person name="Bezdicek M."/>
            <person name="Nykrynova M."/>
            <person name="Kroupova E."/>
            <person name="Krsek D."/>
            <person name="Sedlacek I."/>
        </authorList>
    </citation>
    <scope>NUCLEOTIDE SEQUENCE [LARGE SCALE GENOMIC DNA]</scope>
    <source>
        <strain evidence="2 3">P7388</strain>
    </source>
</reference>
<dbReference type="Proteomes" id="UP000675047">
    <property type="component" value="Unassembled WGS sequence"/>
</dbReference>
<organism evidence="2 3">
    <name type="scientific">Flavobacterium geliluteum</name>
    <dbReference type="NCBI Taxonomy" id="2816120"/>
    <lineage>
        <taxon>Bacteria</taxon>
        <taxon>Pseudomonadati</taxon>
        <taxon>Bacteroidota</taxon>
        <taxon>Flavobacteriia</taxon>
        <taxon>Flavobacteriales</taxon>
        <taxon>Flavobacteriaceae</taxon>
        <taxon>Flavobacterium</taxon>
    </lineage>
</organism>
<dbReference type="AlphaFoldDB" id="A0A941AZF8"/>
<protein>
    <submittedName>
        <fullName evidence="2">Uncharacterized protein</fullName>
    </submittedName>
</protein>
<keyword evidence="1" id="KW-1133">Transmembrane helix</keyword>
<dbReference type="EMBL" id="JAGFBV010000019">
    <property type="protein sequence ID" value="MBP4138927.1"/>
    <property type="molecule type" value="Genomic_DNA"/>
</dbReference>
<keyword evidence="1" id="KW-0812">Transmembrane</keyword>
<keyword evidence="3" id="KW-1185">Reference proteome</keyword>
<comment type="caution">
    <text evidence="2">The sequence shown here is derived from an EMBL/GenBank/DDBJ whole genome shotgun (WGS) entry which is preliminary data.</text>
</comment>
<gene>
    <name evidence="2" type="ORF">J3495_12650</name>
</gene>
<evidence type="ECO:0000313" key="3">
    <source>
        <dbReference type="Proteomes" id="UP000675047"/>
    </source>
</evidence>